<dbReference type="InterPro" id="IPR036465">
    <property type="entry name" value="vWFA_dom_sf"/>
</dbReference>
<protein>
    <recommendedName>
        <fullName evidence="3">Regulatory protein ViaA</fullName>
    </recommendedName>
    <alternativeName>
        <fullName evidence="3">VWA interacting with AAA+ ATPase</fullName>
    </alternativeName>
</protein>
<keyword evidence="6" id="KW-1185">Reference proteome</keyword>
<dbReference type="PATRIC" id="fig|1656095.3.peg.478"/>
<sequence length="483" mass="55348">MLTLDTLNVMLAVSEGEMIEELILTLLASPQLAIFFEKFPHLKQALTQDIPRWREQLKARLREAHVPPELAQEVVCYQQSQLLSTTQFIVQLPQTLRQLNAVNSPFAAQAAQLVAENTTFTLALHTLFLQRWRLSLVVQATTLNQQLLENEREQLLTEMQERLTLSGQLAPVLTENDASAGRLWDMSAGKLKRGDYQLIVNYGEFLTQQPELLHLAEQLGRSREAKSVPKNDAPLETFRTLVREPATVPEQVEGLQHSDDILRLLPPELATLGLTELEFDFYRRLAEKQLLTYRLQGDAWREKVMQRPVTHKDVEEQPRGPFIVCVDTSGSMGGFNEQCAKAFCLALMRIALADNRRCFIMLFSSEVVRYELAGRDGIEQAIRFLSQRFRGGTDLASCFRAIIEKMHGGEWRDADAVVISDFIAQRLPDEVVNKVKTLQRINQHRFHAVAMSAHGKPGIMRIFDHIWRFDTGLRSRLLRRWRR</sequence>
<keyword evidence="1 3" id="KW-0963">Cytoplasm</keyword>
<dbReference type="Pfam" id="PF05762">
    <property type="entry name" value="VWA_CoxE"/>
    <property type="match status" value="1"/>
</dbReference>
<dbReference type="Gene3D" id="3.40.50.410">
    <property type="entry name" value="von Willebrand factor, type A domain"/>
    <property type="match status" value="1"/>
</dbReference>
<evidence type="ECO:0000256" key="3">
    <source>
        <dbReference type="HAMAP-Rule" id="MF_01626"/>
    </source>
</evidence>
<dbReference type="NCBIfam" id="NF008230">
    <property type="entry name" value="PRK10997.1"/>
    <property type="match status" value="1"/>
</dbReference>
<name>A0A0J8VSD7_9ENTR</name>
<comment type="similarity">
    <text evidence="3">Belongs to the ViaA family.</text>
</comment>
<dbReference type="Proteomes" id="UP000037315">
    <property type="component" value="Unassembled WGS sequence"/>
</dbReference>
<dbReference type="PANTHER" id="PTHR36846:SF1">
    <property type="entry name" value="PROTEIN VIAA"/>
    <property type="match status" value="1"/>
</dbReference>
<dbReference type="GO" id="GO:0005829">
    <property type="term" value="C:cytosol"/>
    <property type="evidence" value="ECO:0007669"/>
    <property type="project" value="TreeGrafter"/>
</dbReference>
<dbReference type="STRING" id="1121863.GCA_000621185_03589"/>
<dbReference type="RefSeq" id="WP_048887577.1">
    <property type="nucleotide sequence ID" value="NZ_LFEJ01000010.1"/>
</dbReference>
<proteinExistence type="inferred from homology"/>
<comment type="function">
    <text evidence="3">Component of the RavA-ViaA chaperone complex, which may act on the membrane to optimize the function of some of the respiratory chains. ViaA stimulates the ATPase activity of RavA.</text>
</comment>
<dbReference type="InterPro" id="IPR023481">
    <property type="entry name" value="Uncharacterised_ViaA"/>
</dbReference>
<comment type="caution">
    <text evidence="5">The sequence shown here is derived from an EMBL/GenBank/DDBJ whole genome shotgun (WGS) entry which is preliminary data.</text>
</comment>
<comment type="subcellular location">
    <subcellularLocation>
        <location evidence="3">Cytoplasm</location>
    </subcellularLocation>
</comment>
<dbReference type="AlphaFoldDB" id="A0A0J8VSD7"/>
<dbReference type="CDD" id="cd01462">
    <property type="entry name" value="VWA_YIEM_type"/>
    <property type="match status" value="1"/>
</dbReference>
<dbReference type="EMBL" id="LFEJ01000010">
    <property type="protein sequence ID" value="KMV35430.1"/>
    <property type="molecule type" value="Genomic_DNA"/>
</dbReference>
<gene>
    <name evidence="3" type="primary">viaA</name>
    <name evidence="5" type="ORF">ACH50_05885</name>
</gene>
<evidence type="ECO:0000313" key="5">
    <source>
        <dbReference type="EMBL" id="KMV35430.1"/>
    </source>
</evidence>
<dbReference type="PANTHER" id="PTHR36846">
    <property type="entry name" value="PROTEIN VIAA"/>
    <property type="match status" value="1"/>
</dbReference>
<keyword evidence="2 3" id="KW-0143">Chaperone</keyword>
<accession>A0A0J8VSD7</accession>
<dbReference type="OrthoDB" id="387240at2"/>
<evidence type="ECO:0000259" key="4">
    <source>
        <dbReference type="SMART" id="SM00327"/>
    </source>
</evidence>
<feature type="domain" description="VWFA" evidence="4">
    <location>
        <begin position="319"/>
        <end position="483"/>
    </location>
</feature>
<reference evidence="5 6" key="1">
    <citation type="submission" date="2015-06" db="EMBL/GenBank/DDBJ databases">
        <title>Genome sequencing of Cronobacter sp. strain DJ34 isolated from petroleum contaminated sludge of Duliajan Oil Fields, Assam, India.</title>
        <authorList>
            <person name="Pal S."/>
            <person name="Banerjee T.D."/>
            <person name="Roy A."/>
            <person name="Sar P."/>
            <person name="Kazy S.K."/>
        </authorList>
    </citation>
    <scope>NUCLEOTIDE SEQUENCE [LARGE SCALE GENOMIC DNA]</scope>
    <source>
        <strain evidence="5 6">DJ34</strain>
    </source>
</reference>
<evidence type="ECO:0000256" key="1">
    <source>
        <dbReference type="ARBA" id="ARBA00022490"/>
    </source>
</evidence>
<dbReference type="SMART" id="SM00327">
    <property type="entry name" value="VWA"/>
    <property type="match status" value="1"/>
</dbReference>
<dbReference type="HAMAP" id="MF_01626">
    <property type="entry name" value="ViaA"/>
    <property type="match status" value="1"/>
</dbReference>
<evidence type="ECO:0000256" key="2">
    <source>
        <dbReference type="ARBA" id="ARBA00023186"/>
    </source>
</evidence>
<dbReference type="InterPro" id="IPR008912">
    <property type="entry name" value="Uncharacterised_CoxE"/>
</dbReference>
<evidence type="ECO:0000313" key="6">
    <source>
        <dbReference type="Proteomes" id="UP000037315"/>
    </source>
</evidence>
<dbReference type="SUPFAM" id="SSF53300">
    <property type="entry name" value="vWA-like"/>
    <property type="match status" value="1"/>
</dbReference>
<dbReference type="InterPro" id="IPR002035">
    <property type="entry name" value="VWF_A"/>
</dbReference>
<organism evidence="5 6">
    <name type="scientific">Franconibacter pulveris</name>
    <dbReference type="NCBI Taxonomy" id="435910"/>
    <lineage>
        <taxon>Bacteria</taxon>
        <taxon>Pseudomonadati</taxon>
        <taxon>Pseudomonadota</taxon>
        <taxon>Gammaproteobacteria</taxon>
        <taxon>Enterobacterales</taxon>
        <taxon>Enterobacteriaceae</taxon>
        <taxon>Franconibacter</taxon>
    </lineage>
</organism>
<comment type="subunit">
    <text evidence="3">Homodimer. Interacts with RavA.</text>
</comment>